<feature type="compositionally biased region" description="Basic and acidic residues" evidence="4">
    <location>
        <begin position="310"/>
        <end position="323"/>
    </location>
</feature>
<dbReference type="SMART" id="SM00382">
    <property type="entry name" value="AAA"/>
    <property type="match status" value="1"/>
</dbReference>
<feature type="region of interest" description="Disordered" evidence="4">
    <location>
        <begin position="310"/>
        <end position="347"/>
    </location>
</feature>
<evidence type="ECO:0000256" key="1">
    <source>
        <dbReference type="ARBA" id="ARBA00022448"/>
    </source>
</evidence>
<protein>
    <submittedName>
        <fullName evidence="6">ABC transporter ATP-binding protein</fullName>
    </submittedName>
</protein>
<dbReference type="EMBL" id="JAKRCV010000007">
    <property type="protein sequence ID" value="MCG7321045.1"/>
    <property type="molecule type" value="Genomic_DNA"/>
</dbReference>
<name>A0ABS9PZI5_9MICO</name>
<dbReference type="PANTHER" id="PTHR24220">
    <property type="entry name" value="IMPORT ATP-BINDING PROTEIN"/>
    <property type="match status" value="1"/>
</dbReference>
<dbReference type="PROSITE" id="PS50893">
    <property type="entry name" value="ABC_TRANSPORTER_2"/>
    <property type="match status" value="1"/>
</dbReference>
<evidence type="ECO:0000259" key="5">
    <source>
        <dbReference type="PROSITE" id="PS50893"/>
    </source>
</evidence>
<evidence type="ECO:0000313" key="6">
    <source>
        <dbReference type="EMBL" id="MCG7321045.1"/>
    </source>
</evidence>
<gene>
    <name evidence="6" type="ORF">MHL29_03925</name>
</gene>
<evidence type="ECO:0000256" key="2">
    <source>
        <dbReference type="ARBA" id="ARBA00022741"/>
    </source>
</evidence>
<keyword evidence="2" id="KW-0547">Nucleotide-binding</keyword>
<dbReference type="InterPro" id="IPR027417">
    <property type="entry name" value="P-loop_NTPase"/>
</dbReference>
<evidence type="ECO:0000256" key="4">
    <source>
        <dbReference type="SAM" id="MobiDB-lite"/>
    </source>
</evidence>
<dbReference type="InterPro" id="IPR017911">
    <property type="entry name" value="MacB-like_ATP-bd"/>
</dbReference>
<dbReference type="PANTHER" id="PTHR24220:SF685">
    <property type="entry name" value="ABC TRANSPORTER RELATED"/>
    <property type="match status" value="1"/>
</dbReference>
<accession>A0ABS9PZI5</accession>
<organism evidence="6 7">
    <name type="scientific">Arsenicicoccus bolidensis</name>
    <dbReference type="NCBI Taxonomy" id="229480"/>
    <lineage>
        <taxon>Bacteria</taxon>
        <taxon>Bacillati</taxon>
        <taxon>Actinomycetota</taxon>
        <taxon>Actinomycetes</taxon>
        <taxon>Micrococcales</taxon>
        <taxon>Intrasporangiaceae</taxon>
        <taxon>Arsenicicoccus</taxon>
    </lineage>
</organism>
<reference evidence="6 7" key="1">
    <citation type="submission" date="2022-02" db="EMBL/GenBank/DDBJ databases">
        <title>Uncovering new skin microbiome diversity through culturing and metagenomics.</title>
        <authorList>
            <person name="Conlan S."/>
            <person name="Deming C."/>
            <person name="Nisc Comparative Sequencing Program N."/>
            <person name="Segre J.A."/>
        </authorList>
    </citation>
    <scope>NUCLEOTIDE SEQUENCE [LARGE SCALE GENOMIC DNA]</scope>
    <source>
        <strain evidence="6 7">ACRQZ</strain>
    </source>
</reference>
<proteinExistence type="predicted"/>
<dbReference type="InterPro" id="IPR017871">
    <property type="entry name" value="ABC_transporter-like_CS"/>
</dbReference>
<keyword evidence="7" id="KW-1185">Reference proteome</keyword>
<sequence length="347" mass="37514">MTTTQTEAERGRPLVECDNVVRIFTSEGVEVVALQGLDLSVAAGELVAVVGASGSGKSTLLRVLSGLDRPTAGAARVAGHDLVAMRRRERLRFRRETVGFLYQQASDNLLPYLTAAENVAVPMRLAGRPREEVGGRVSDLLGLLGLAECADRRPAELSGGQQQRVGLAVALANHPQVLLADEPTGELDTRTADDVFAAIRTANAELGVTVVVVTHDQAVSGQVQRTVGIRDGRTSSEVLRRTEVDAEGRSALVSEEYAVLDRAGRLQLPREFTHALELRDRVRLDLESDHIGVWPGHDGATPRTRRERAALTEDTEHTEDTGHTGHTGDNGYTADTEGEPGRHRRHD</sequence>
<dbReference type="InterPro" id="IPR003439">
    <property type="entry name" value="ABC_transporter-like_ATP-bd"/>
</dbReference>
<dbReference type="CDD" id="cd03255">
    <property type="entry name" value="ABC_MJ0796_LolCDE_FtsE"/>
    <property type="match status" value="1"/>
</dbReference>
<evidence type="ECO:0000313" key="7">
    <source>
        <dbReference type="Proteomes" id="UP001521931"/>
    </source>
</evidence>
<dbReference type="PROSITE" id="PS00211">
    <property type="entry name" value="ABC_TRANSPORTER_1"/>
    <property type="match status" value="1"/>
</dbReference>
<feature type="domain" description="ABC transporter" evidence="5">
    <location>
        <begin position="15"/>
        <end position="256"/>
    </location>
</feature>
<dbReference type="InterPro" id="IPR003593">
    <property type="entry name" value="AAA+_ATPase"/>
</dbReference>
<dbReference type="RefSeq" id="WP_239262404.1">
    <property type="nucleotide sequence ID" value="NZ_DAMDMH010000001.1"/>
</dbReference>
<dbReference type="GO" id="GO:0005524">
    <property type="term" value="F:ATP binding"/>
    <property type="evidence" value="ECO:0007669"/>
    <property type="project" value="UniProtKB-KW"/>
</dbReference>
<dbReference type="InterPro" id="IPR015854">
    <property type="entry name" value="ABC_transpr_LolD-like"/>
</dbReference>
<keyword evidence="3 6" id="KW-0067">ATP-binding</keyword>
<dbReference type="Gene3D" id="3.40.50.300">
    <property type="entry name" value="P-loop containing nucleotide triphosphate hydrolases"/>
    <property type="match status" value="1"/>
</dbReference>
<comment type="caution">
    <text evidence="6">The sequence shown here is derived from an EMBL/GenBank/DDBJ whole genome shotgun (WGS) entry which is preliminary data.</text>
</comment>
<keyword evidence="1" id="KW-0813">Transport</keyword>
<evidence type="ECO:0000256" key="3">
    <source>
        <dbReference type="ARBA" id="ARBA00022840"/>
    </source>
</evidence>
<dbReference type="Proteomes" id="UP001521931">
    <property type="component" value="Unassembled WGS sequence"/>
</dbReference>
<dbReference type="SUPFAM" id="SSF52540">
    <property type="entry name" value="P-loop containing nucleoside triphosphate hydrolases"/>
    <property type="match status" value="1"/>
</dbReference>
<dbReference type="Pfam" id="PF00005">
    <property type="entry name" value="ABC_tran"/>
    <property type="match status" value="1"/>
</dbReference>